<name>A0A2S6EY11_LEGPN</name>
<reference evidence="2 3" key="2">
    <citation type="submission" date="2018-02" db="EMBL/GenBank/DDBJ databases">
        <title>Draft genome sequences of four Legionella pneumophila clinical strains isolated in Ontario.</title>
        <authorList>
            <person name="Fortuna A."/>
            <person name="Ramnarine R."/>
            <person name="Li A."/>
            <person name="Frantz C."/>
            <person name="Mallo G."/>
        </authorList>
    </citation>
    <scope>NUCLEOTIDE SEQUENCE [LARGE SCALE GENOMIC DNA]</scope>
    <source>
        <strain evidence="2 3">LG61</strain>
    </source>
</reference>
<protein>
    <submittedName>
        <fullName evidence="2">Uncharacterized protein</fullName>
    </submittedName>
</protein>
<dbReference type="OrthoDB" id="5651652at2"/>
<dbReference type="EMBL" id="DACWHX010000011">
    <property type="protein sequence ID" value="HAU1880606.1"/>
    <property type="molecule type" value="Genomic_DNA"/>
</dbReference>
<evidence type="ECO:0000313" key="3">
    <source>
        <dbReference type="Proteomes" id="UP000239239"/>
    </source>
</evidence>
<proteinExistence type="predicted"/>
<dbReference type="AlphaFoldDB" id="A0A2S6EY11"/>
<dbReference type="Proteomes" id="UP000239239">
    <property type="component" value="Unassembled WGS sequence"/>
</dbReference>
<comment type="caution">
    <text evidence="2">The sequence shown here is derived from an EMBL/GenBank/DDBJ whole genome shotgun (WGS) entry which is preliminary data.</text>
</comment>
<evidence type="ECO:0000313" key="2">
    <source>
        <dbReference type="EMBL" id="PPK30074.1"/>
    </source>
</evidence>
<reference evidence="1" key="3">
    <citation type="submission" date="2019-10" db="EMBL/GenBank/DDBJ databases">
        <authorList>
            <consortium name="NCBI Pathogen Detection Project"/>
        </authorList>
    </citation>
    <scope>NUCLEOTIDE SEQUENCE</scope>
    <source>
        <strain evidence="1">AZ00058701</strain>
    </source>
</reference>
<gene>
    <name evidence="2" type="ORF">C3928_10610</name>
    <name evidence="1" type="ORF">JBJ86_10170</name>
</gene>
<dbReference type="EMBL" id="PQWY01000015">
    <property type="protein sequence ID" value="PPK30074.1"/>
    <property type="molecule type" value="Genomic_DNA"/>
</dbReference>
<dbReference type="Proteomes" id="UP000866496">
    <property type="component" value="Unassembled WGS sequence"/>
</dbReference>
<accession>A0A2S6EY11</accession>
<reference evidence="1" key="1">
    <citation type="journal article" date="2018" name="Genome Biol.">
        <title>SKESA: strategic k-mer extension for scrupulous assemblies.</title>
        <authorList>
            <person name="Souvorov A."/>
            <person name="Agarwala R."/>
            <person name="Lipman D.J."/>
        </authorList>
    </citation>
    <scope>NUCLEOTIDE SEQUENCE</scope>
    <source>
        <strain evidence="1">AZ00058701</strain>
    </source>
</reference>
<evidence type="ECO:0000313" key="1">
    <source>
        <dbReference type="EMBL" id="HAU1880606.1"/>
    </source>
</evidence>
<sequence>MMLTRIGFHKGFQRYPYHCFLTSADLSLGLCSQKSRSGLNDGNWATHVRKTAGLVMNHRRIQKKMQSLDLRASNQSQKRHQAQKPLKVTQGIRANRCSKKIRSLCYLGNHQNKEIVTPQLKEQENRFPLMPNAVFFFVQGTIHQVSLSSLALYSSSPLDFLLFIHCSLIFTFFISIRSQ</sequence>
<organism evidence="2 3">
    <name type="scientific">Legionella pneumophila</name>
    <dbReference type="NCBI Taxonomy" id="446"/>
    <lineage>
        <taxon>Bacteria</taxon>
        <taxon>Pseudomonadati</taxon>
        <taxon>Pseudomonadota</taxon>
        <taxon>Gammaproteobacteria</taxon>
        <taxon>Legionellales</taxon>
        <taxon>Legionellaceae</taxon>
        <taxon>Legionella</taxon>
    </lineage>
</organism>